<accession>A0A4P9Y5I1</accession>
<dbReference type="EMBL" id="KZ987890">
    <property type="protein sequence ID" value="RKP14074.1"/>
    <property type="molecule type" value="Genomic_DNA"/>
</dbReference>
<dbReference type="Proteomes" id="UP000267251">
    <property type="component" value="Unassembled WGS sequence"/>
</dbReference>
<evidence type="ECO:0000256" key="1">
    <source>
        <dbReference type="SAM" id="MobiDB-lite"/>
    </source>
</evidence>
<evidence type="ECO:0000313" key="2">
    <source>
        <dbReference type="EMBL" id="RKP14074.1"/>
    </source>
</evidence>
<name>A0A4P9Y5I1_9FUNG</name>
<protein>
    <submittedName>
        <fullName evidence="2">Uncharacterized protein</fullName>
    </submittedName>
</protein>
<organism evidence="2 3">
    <name type="scientific">Piptocephalis cylindrospora</name>
    <dbReference type="NCBI Taxonomy" id="1907219"/>
    <lineage>
        <taxon>Eukaryota</taxon>
        <taxon>Fungi</taxon>
        <taxon>Fungi incertae sedis</taxon>
        <taxon>Zoopagomycota</taxon>
        <taxon>Zoopagomycotina</taxon>
        <taxon>Zoopagomycetes</taxon>
        <taxon>Zoopagales</taxon>
        <taxon>Piptocephalidaceae</taxon>
        <taxon>Piptocephalis</taxon>
    </lineage>
</organism>
<gene>
    <name evidence="2" type="ORF">BJ684DRAFT_15582</name>
</gene>
<feature type="region of interest" description="Disordered" evidence="1">
    <location>
        <begin position="604"/>
        <end position="632"/>
    </location>
</feature>
<reference evidence="3" key="1">
    <citation type="journal article" date="2018" name="Nat. Microbiol.">
        <title>Leveraging single-cell genomics to expand the fungal tree of life.</title>
        <authorList>
            <person name="Ahrendt S.R."/>
            <person name="Quandt C.A."/>
            <person name="Ciobanu D."/>
            <person name="Clum A."/>
            <person name="Salamov A."/>
            <person name="Andreopoulos B."/>
            <person name="Cheng J.F."/>
            <person name="Woyke T."/>
            <person name="Pelin A."/>
            <person name="Henrissat B."/>
            <person name="Reynolds N.K."/>
            <person name="Benny G.L."/>
            <person name="Smith M.E."/>
            <person name="James T.Y."/>
            <person name="Grigoriev I.V."/>
        </authorList>
    </citation>
    <scope>NUCLEOTIDE SEQUENCE [LARGE SCALE GENOMIC DNA]</scope>
</reference>
<evidence type="ECO:0000313" key="3">
    <source>
        <dbReference type="Proteomes" id="UP000267251"/>
    </source>
</evidence>
<keyword evidence="3" id="KW-1185">Reference proteome</keyword>
<proteinExistence type="predicted"/>
<dbReference type="OrthoDB" id="10414389at2759"/>
<sequence length="807" mass="92293">MPPERKYCSAVSSLTRDQAIYSTIAEIVPPPLHGTQKPLLTQFSAPPVLQKGEEGSEEVEFLEDFLKSFSFKEGVACPISCLDIERVIYGHRVGYSHVPRRLEIKSHELPQVPELDAFIDVDSVLWNLDYIPAQDPIHIFPNPHQGSNIVGNHQFVPKVDQAGRVPMSRTPHCLFGKTRGTITIHAIFPSLSPKYLPPGQDYLPTPLLDLWYESVVLPACRRFLGPNRLQHLRPTARNARDYDKKGMIGHILQPLEVNGVTREMRSIVNQDDHLQSHFNGFFFHAACKGVKGGTVVPYRELLNPEGLRSWKDTVMRRYAGAFGDEGMKGMQVDIAVEFMPSEVAIAAHGPIHLLWKREGCLKMKTGMNLKPKLAEWWLTKDVTGMTVGPGGRDVVEVGKEHPDPAYAQVYQVDKELISGARDHWMSRLQWHDMKWSNMKMKDAWKVLIGGLEDGRMMSWGSRYEQRITGDRFLRVDGLEEFMNECEAVKANHQEYFIALPSLTAARFQASCLWIVRDGAERVDRALERKGLPPDPSTESFMRLLASLFRGFYRGKYFSYDRRSLNLGKSIETFGWIYTTHDKVIWLSVWALPCRSVIQEEEEGRLDRDDVVGEEEESVVGRDSSSGDEAGREETLNSLIGEQEMRDLMGGDYDKEVERSVLLTPEVIAGLIIKLLRQDLINAAKDFADTRIITEWNLEQVRQAIGHRQERHVSSRRKISSWWKLFRYLFPRPGQLRSHYVKPDLMQRHQRRLVKDAASKFDKELWLLFRRIDCMVRCSIRGMFAKALSGELFIDLRDQCNLSSGGDD</sequence>
<dbReference type="AlphaFoldDB" id="A0A4P9Y5I1"/>